<organism evidence="2 3">
    <name type="scientific">Paxillus rubicundulus Ve08.2h10</name>
    <dbReference type="NCBI Taxonomy" id="930991"/>
    <lineage>
        <taxon>Eukaryota</taxon>
        <taxon>Fungi</taxon>
        <taxon>Dikarya</taxon>
        <taxon>Basidiomycota</taxon>
        <taxon>Agaricomycotina</taxon>
        <taxon>Agaricomycetes</taxon>
        <taxon>Agaricomycetidae</taxon>
        <taxon>Boletales</taxon>
        <taxon>Paxilineae</taxon>
        <taxon>Paxillaceae</taxon>
        <taxon>Paxillus</taxon>
    </lineage>
</organism>
<evidence type="ECO:0000313" key="2">
    <source>
        <dbReference type="EMBL" id="KIK75996.1"/>
    </source>
</evidence>
<dbReference type="AlphaFoldDB" id="A0A0D0CXU5"/>
<name>A0A0D0CXU5_9AGAM</name>
<accession>A0A0D0CXU5</accession>
<reference evidence="2 3" key="1">
    <citation type="submission" date="2014-04" db="EMBL/GenBank/DDBJ databases">
        <authorList>
            <consortium name="DOE Joint Genome Institute"/>
            <person name="Kuo A."/>
            <person name="Kohler A."/>
            <person name="Jargeat P."/>
            <person name="Nagy L.G."/>
            <person name="Floudas D."/>
            <person name="Copeland A."/>
            <person name="Barry K.W."/>
            <person name="Cichocki N."/>
            <person name="Veneault-Fourrey C."/>
            <person name="LaButti K."/>
            <person name="Lindquist E.A."/>
            <person name="Lipzen A."/>
            <person name="Lundell T."/>
            <person name="Morin E."/>
            <person name="Murat C."/>
            <person name="Sun H."/>
            <person name="Tunlid A."/>
            <person name="Henrissat B."/>
            <person name="Grigoriev I.V."/>
            <person name="Hibbett D.S."/>
            <person name="Martin F."/>
            <person name="Nordberg H.P."/>
            <person name="Cantor M.N."/>
            <person name="Hua S.X."/>
        </authorList>
    </citation>
    <scope>NUCLEOTIDE SEQUENCE [LARGE SCALE GENOMIC DNA]</scope>
    <source>
        <strain evidence="2 3">Ve08.2h10</strain>
    </source>
</reference>
<reference evidence="3" key="2">
    <citation type="submission" date="2015-01" db="EMBL/GenBank/DDBJ databases">
        <title>Evolutionary Origins and Diversification of the Mycorrhizal Mutualists.</title>
        <authorList>
            <consortium name="DOE Joint Genome Institute"/>
            <consortium name="Mycorrhizal Genomics Consortium"/>
            <person name="Kohler A."/>
            <person name="Kuo A."/>
            <person name="Nagy L.G."/>
            <person name="Floudas D."/>
            <person name="Copeland A."/>
            <person name="Barry K.W."/>
            <person name="Cichocki N."/>
            <person name="Veneault-Fourrey C."/>
            <person name="LaButti K."/>
            <person name="Lindquist E.A."/>
            <person name="Lipzen A."/>
            <person name="Lundell T."/>
            <person name="Morin E."/>
            <person name="Murat C."/>
            <person name="Riley R."/>
            <person name="Ohm R."/>
            <person name="Sun H."/>
            <person name="Tunlid A."/>
            <person name="Henrissat B."/>
            <person name="Grigoriev I.V."/>
            <person name="Hibbett D.S."/>
            <person name="Martin F."/>
        </authorList>
    </citation>
    <scope>NUCLEOTIDE SEQUENCE [LARGE SCALE GENOMIC DNA]</scope>
    <source>
        <strain evidence="3">Ve08.2h10</strain>
    </source>
</reference>
<gene>
    <name evidence="2" type="ORF">PAXRUDRAFT_18520</name>
</gene>
<keyword evidence="3" id="KW-1185">Reference proteome</keyword>
<sequence>MGEQGKAKEDDDAPQSTSFNREQDDSKPSDGTALNPSPEAGDKTHQPPAKPPDAKRQTPPEHANSTV</sequence>
<dbReference type="HOGENOM" id="CLU_2813135_0_0_1"/>
<protein>
    <submittedName>
        <fullName evidence="2">Uncharacterized protein</fullName>
    </submittedName>
</protein>
<dbReference type="InParanoid" id="A0A0D0CXU5"/>
<dbReference type="EMBL" id="KN827729">
    <property type="protein sequence ID" value="KIK75996.1"/>
    <property type="molecule type" value="Genomic_DNA"/>
</dbReference>
<feature type="region of interest" description="Disordered" evidence="1">
    <location>
        <begin position="1"/>
        <end position="67"/>
    </location>
</feature>
<evidence type="ECO:0000313" key="3">
    <source>
        <dbReference type="Proteomes" id="UP000054538"/>
    </source>
</evidence>
<evidence type="ECO:0000256" key="1">
    <source>
        <dbReference type="SAM" id="MobiDB-lite"/>
    </source>
</evidence>
<dbReference type="Proteomes" id="UP000054538">
    <property type="component" value="Unassembled WGS sequence"/>
</dbReference>
<proteinExistence type="predicted"/>